<evidence type="ECO:0000256" key="7">
    <source>
        <dbReference type="ARBA" id="ARBA00030921"/>
    </source>
</evidence>
<comment type="similarity">
    <text evidence="2 9">Belongs to the class-III pyridoxal-phosphate-dependent aminotransferase family.</text>
</comment>
<evidence type="ECO:0000256" key="6">
    <source>
        <dbReference type="ARBA" id="ARBA00022898"/>
    </source>
</evidence>
<evidence type="ECO:0000256" key="9">
    <source>
        <dbReference type="RuleBase" id="RU003560"/>
    </source>
</evidence>
<dbReference type="InterPro" id="IPR017657">
    <property type="entry name" value="L-lysine_6-transaminase"/>
</dbReference>
<evidence type="ECO:0000256" key="4">
    <source>
        <dbReference type="ARBA" id="ARBA00022576"/>
    </source>
</evidence>
<dbReference type="NCBIfam" id="TIGR03251">
    <property type="entry name" value="LAT_fam"/>
    <property type="match status" value="1"/>
</dbReference>
<name>A0A1G9MCF7_9FIRM</name>
<reference evidence="10 11" key="1">
    <citation type="submission" date="2016-10" db="EMBL/GenBank/DDBJ databases">
        <authorList>
            <person name="de Groot N.N."/>
        </authorList>
    </citation>
    <scope>NUCLEOTIDE SEQUENCE [LARGE SCALE GENOMIC DNA]</scope>
    <source>
        <strain evidence="10 11">DSM 1736</strain>
    </source>
</reference>
<sequence length="449" mass="51627">MAVTNLLKNLNKYMLTDGFPLLMDLDKSRGNIIYDTVSHTEYIDFFTGFASIPISYNHPKMNNQNFIQEIGKYALVKVTNSDIYTKQFIETVLAFKEFAVPAYLKYIFFIDGGALAVENALKAAFDWKLKKNIGKHCIKPDKLKIIHFKEAFHGRSGYTLSLTNTTPIKVAGFPKFNWPRINNPKVKFPIEENILSIKLEEDKALQKIKMILETNAKEIAAIIIEPIQGEGGDNHFRKEFLQNLQELAFRNDVLFIIDEVQTGMCMTGEIWAHQHFNLTPDIVCFGKKTQVCGILAGKRLDEVENHVFKLSSRINSTWGGNIVDFIRLKQYIKIIKEENLLLNAKIQGNYLLEKLYYLQKLFPSLISNVRGLGLFVALDLPNQIIRDTILKMLFNKKVIFIGCGQNSIRFRPILDVTREQIDIVTHKWHEVLLEFSNKSITLPKKVYSK</sequence>
<dbReference type="Gene3D" id="3.40.640.10">
    <property type="entry name" value="Type I PLP-dependent aspartate aminotransferase-like (Major domain)"/>
    <property type="match status" value="1"/>
</dbReference>
<evidence type="ECO:0000313" key="10">
    <source>
        <dbReference type="EMBL" id="SDL71365.1"/>
    </source>
</evidence>
<keyword evidence="4" id="KW-0032">Aminotransferase</keyword>
<evidence type="ECO:0000256" key="5">
    <source>
        <dbReference type="ARBA" id="ARBA00022679"/>
    </source>
</evidence>
<dbReference type="PANTHER" id="PTHR43206:SF2">
    <property type="entry name" value="4-AMINOBUTYRATE AMINOTRANSFERASE GABT"/>
    <property type="match status" value="1"/>
</dbReference>
<dbReference type="InterPro" id="IPR015421">
    <property type="entry name" value="PyrdxlP-dep_Trfase_major"/>
</dbReference>
<proteinExistence type="inferred from homology"/>
<dbReference type="AlphaFoldDB" id="A0A1G9MCF7"/>
<comment type="cofactor">
    <cofactor evidence="1">
        <name>pyridoxal 5'-phosphate</name>
        <dbReference type="ChEBI" id="CHEBI:597326"/>
    </cofactor>
</comment>
<dbReference type="InterPro" id="IPR005814">
    <property type="entry name" value="Aminotrans_3"/>
</dbReference>
<keyword evidence="6 9" id="KW-0663">Pyridoxal phosphate</keyword>
<keyword evidence="5" id="KW-0808">Transferase</keyword>
<dbReference type="PANTHER" id="PTHR43206">
    <property type="entry name" value="AMINOTRANSFERASE"/>
    <property type="match status" value="1"/>
</dbReference>
<organism evidence="10 11">
    <name type="scientific">Dendrosporobacter quercicolus</name>
    <dbReference type="NCBI Taxonomy" id="146817"/>
    <lineage>
        <taxon>Bacteria</taxon>
        <taxon>Bacillati</taxon>
        <taxon>Bacillota</taxon>
        <taxon>Negativicutes</taxon>
        <taxon>Selenomonadales</taxon>
        <taxon>Sporomusaceae</taxon>
        <taxon>Dendrosporobacter</taxon>
    </lineage>
</organism>
<evidence type="ECO:0000313" key="11">
    <source>
        <dbReference type="Proteomes" id="UP000214880"/>
    </source>
</evidence>
<evidence type="ECO:0000256" key="3">
    <source>
        <dbReference type="ARBA" id="ARBA00013071"/>
    </source>
</evidence>
<dbReference type="SUPFAM" id="SSF53383">
    <property type="entry name" value="PLP-dependent transferases"/>
    <property type="match status" value="1"/>
</dbReference>
<dbReference type="EC" id="2.6.1.36" evidence="3"/>
<dbReference type="GO" id="GO:0009450">
    <property type="term" value="P:gamma-aminobutyric acid catabolic process"/>
    <property type="evidence" value="ECO:0007669"/>
    <property type="project" value="TreeGrafter"/>
</dbReference>
<accession>A0A1G9MCF7</accession>
<evidence type="ECO:0000256" key="8">
    <source>
        <dbReference type="ARBA" id="ARBA00050040"/>
    </source>
</evidence>
<dbReference type="GO" id="GO:0045484">
    <property type="term" value="F:L-lysine 6-transaminase activity"/>
    <property type="evidence" value="ECO:0007669"/>
    <property type="project" value="UniProtKB-EC"/>
</dbReference>
<dbReference type="GO" id="GO:0030170">
    <property type="term" value="F:pyridoxal phosphate binding"/>
    <property type="evidence" value="ECO:0007669"/>
    <property type="project" value="InterPro"/>
</dbReference>
<evidence type="ECO:0000256" key="2">
    <source>
        <dbReference type="ARBA" id="ARBA00008954"/>
    </source>
</evidence>
<dbReference type="InterPro" id="IPR015424">
    <property type="entry name" value="PyrdxlP-dep_Trfase"/>
</dbReference>
<dbReference type="EMBL" id="FNHB01000001">
    <property type="protein sequence ID" value="SDL71365.1"/>
    <property type="molecule type" value="Genomic_DNA"/>
</dbReference>
<dbReference type="PIRSF" id="PIRSF000521">
    <property type="entry name" value="Transaminase_4ab_Lys_Orn"/>
    <property type="match status" value="1"/>
</dbReference>
<protein>
    <recommendedName>
        <fullName evidence="8">L-lysine-epsilon aminotransferase</fullName>
        <ecNumber evidence="3">2.6.1.36</ecNumber>
    </recommendedName>
    <alternativeName>
        <fullName evidence="7">Lysine 6-aminotransferase</fullName>
    </alternativeName>
</protein>
<gene>
    <name evidence="10" type="ORF">SAMN04488502_101632</name>
</gene>
<keyword evidence="11" id="KW-1185">Reference proteome</keyword>
<dbReference type="RefSeq" id="WP_092068166.1">
    <property type="nucleotide sequence ID" value="NZ_FNHB01000001.1"/>
</dbReference>
<dbReference type="GO" id="GO:0017000">
    <property type="term" value="P:antibiotic biosynthetic process"/>
    <property type="evidence" value="ECO:0007669"/>
    <property type="project" value="InterPro"/>
</dbReference>
<evidence type="ECO:0000256" key="1">
    <source>
        <dbReference type="ARBA" id="ARBA00001933"/>
    </source>
</evidence>
<dbReference type="STRING" id="146817.SAMN04488502_101632"/>
<dbReference type="InterPro" id="IPR015422">
    <property type="entry name" value="PyrdxlP-dep_Trfase_small"/>
</dbReference>
<dbReference type="Gene3D" id="3.90.1150.10">
    <property type="entry name" value="Aspartate Aminotransferase, domain 1"/>
    <property type="match status" value="1"/>
</dbReference>
<dbReference type="Proteomes" id="UP000214880">
    <property type="component" value="Unassembled WGS sequence"/>
</dbReference>
<dbReference type="OrthoDB" id="3034088at2"/>
<dbReference type="Pfam" id="PF00202">
    <property type="entry name" value="Aminotran_3"/>
    <property type="match status" value="1"/>
</dbReference>